<evidence type="ECO:0000256" key="5">
    <source>
        <dbReference type="ARBA" id="ARBA00023014"/>
    </source>
</evidence>
<dbReference type="InterPro" id="IPR016431">
    <property type="entry name" value="Pyrv-formate_lyase-activ_prd"/>
</dbReference>
<evidence type="ECO:0000256" key="4">
    <source>
        <dbReference type="ARBA" id="ARBA00023004"/>
    </source>
</evidence>
<dbReference type="Pfam" id="PF04055">
    <property type="entry name" value="Radical_SAM"/>
    <property type="match status" value="1"/>
</dbReference>
<name>A0A2M7ALI4_UNCKA</name>
<keyword evidence="2 6" id="KW-0949">S-adenosyl-L-methionine</keyword>
<evidence type="ECO:0000259" key="7">
    <source>
        <dbReference type="PROSITE" id="PS51918"/>
    </source>
</evidence>
<dbReference type="SUPFAM" id="SSF102114">
    <property type="entry name" value="Radical SAM enzymes"/>
    <property type="match status" value="1"/>
</dbReference>
<dbReference type="InterPro" id="IPR013785">
    <property type="entry name" value="Aldolase_TIM"/>
</dbReference>
<dbReference type="PANTHER" id="PTHR30352">
    <property type="entry name" value="PYRUVATE FORMATE-LYASE-ACTIVATING ENZYME"/>
    <property type="match status" value="1"/>
</dbReference>
<dbReference type="SFLD" id="SFLDG01101">
    <property type="entry name" value="Uncharacterised_Radical_SAM_Su"/>
    <property type="match status" value="1"/>
</dbReference>
<comment type="caution">
    <text evidence="8">The sequence shown here is derived from an EMBL/GenBank/DDBJ whole genome shotgun (WGS) entry which is preliminary data.</text>
</comment>
<reference evidence="9" key="1">
    <citation type="submission" date="2017-09" db="EMBL/GenBank/DDBJ databases">
        <title>Depth-based differentiation of microbial function through sediment-hosted aquifers and enrichment of novel symbionts in the deep terrestrial subsurface.</title>
        <authorList>
            <person name="Probst A.J."/>
            <person name="Ladd B."/>
            <person name="Jarett J.K."/>
            <person name="Geller-Mcgrath D.E."/>
            <person name="Sieber C.M.K."/>
            <person name="Emerson J.B."/>
            <person name="Anantharaman K."/>
            <person name="Thomas B.C."/>
            <person name="Malmstrom R."/>
            <person name="Stieglmeier M."/>
            <person name="Klingl A."/>
            <person name="Woyke T."/>
            <person name="Ryan C.M."/>
            <person name="Banfield J.F."/>
        </authorList>
    </citation>
    <scope>NUCLEOTIDE SEQUENCE [LARGE SCALE GENOMIC DNA]</scope>
</reference>
<dbReference type="InterPro" id="IPR027596">
    <property type="entry name" value="AmmeMemoSam_rS"/>
</dbReference>
<dbReference type="EMBL" id="PEWD01000087">
    <property type="protein sequence ID" value="PIU68261.1"/>
    <property type="molecule type" value="Genomic_DNA"/>
</dbReference>
<feature type="binding site" evidence="6">
    <location>
        <position position="87"/>
    </location>
    <ligand>
        <name>[4Fe-4S] cluster</name>
        <dbReference type="ChEBI" id="CHEBI:49883"/>
        <note>4Fe-4S-S-AdoMet</note>
    </ligand>
</feature>
<feature type="domain" description="Radical SAM core" evidence="7">
    <location>
        <begin position="68"/>
        <end position="316"/>
    </location>
</feature>
<keyword evidence="5 6" id="KW-0411">Iron-sulfur</keyword>
<evidence type="ECO:0000256" key="1">
    <source>
        <dbReference type="ARBA" id="ARBA00022485"/>
    </source>
</evidence>
<evidence type="ECO:0000313" key="8">
    <source>
        <dbReference type="EMBL" id="PIU68261.1"/>
    </source>
</evidence>
<evidence type="ECO:0000256" key="3">
    <source>
        <dbReference type="ARBA" id="ARBA00022723"/>
    </source>
</evidence>
<dbReference type="InterPro" id="IPR034457">
    <property type="entry name" value="Organic_radical-activating"/>
</dbReference>
<protein>
    <submittedName>
        <fullName evidence="8">AmmeMemoRadiSam system radical SAM enzyme</fullName>
    </submittedName>
</protein>
<dbReference type="GO" id="GO:0051539">
    <property type="term" value="F:4 iron, 4 sulfur cluster binding"/>
    <property type="evidence" value="ECO:0007669"/>
    <property type="project" value="UniProtKB-KW"/>
</dbReference>
<sequence length="364" mass="41542">MFKEALLYEKLKDGNVRCGVCQRRCLIGPNQVGFCKTRLNQDGELYTLIYGVVSAVNIDPIEKKPVYHFKPGSRCYSLGTFGCNFRCDFCQNWDISYADMSQLKSKACPESFSVDSADQDKLRRRIKGQNLKTYTPKQAVVDAGREKCQGIAFTYNEPTIWLEYTMDVARLAKKKGLYTVYVTNGYLTSEALDRIGPHLDVFRVDIKSMDDEFYQKLIRVPEMEGILAVTKRAKEKWKMHVEIVTNLIPAWNDSETNLQKTANWICENLGELTPWHITRFFPCANLQNVPPTPLETLKKAVAIGREAGLKYIYLGNVRENEFSDTFCPQCRKLLIRRNGYDVAVLGLDKKGRCSSCQSVTNVII</sequence>
<comment type="cofactor">
    <cofactor evidence="6">
        <name>[4Fe-4S] cluster</name>
        <dbReference type="ChEBI" id="CHEBI:49883"/>
    </cofactor>
    <text evidence="6">Binds 1 [4Fe-4S] cluster. The cluster is coordinated with 3 cysteines and an exchangeable S-adenosyl-L-methionine.</text>
</comment>
<dbReference type="Gene3D" id="3.20.20.70">
    <property type="entry name" value="Aldolase class I"/>
    <property type="match status" value="1"/>
</dbReference>
<keyword evidence="3 6" id="KW-0479">Metal-binding</keyword>
<dbReference type="PANTHER" id="PTHR30352:SF5">
    <property type="entry name" value="PYRUVATE FORMATE-LYASE 1-ACTIVATING ENZYME"/>
    <property type="match status" value="1"/>
</dbReference>
<dbReference type="GO" id="GO:0003824">
    <property type="term" value="F:catalytic activity"/>
    <property type="evidence" value="ECO:0007669"/>
    <property type="project" value="InterPro"/>
</dbReference>
<dbReference type="GO" id="GO:0046872">
    <property type="term" value="F:metal ion binding"/>
    <property type="evidence" value="ECO:0007669"/>
    <property type="project" value="UniProtKB-KW"/>
</dbReference>
<gene>
    <name evidence="8" type="ORF">COS81_04640</name>
</gene>
<keyword evidence="4 6" id="KW-0408">Iron</keyword>
<evidence type="ECO:0000256" key="6">
    <source>
        <dbReference type="PIRSR" id="PIRSR004869-50"/>
    </source>
</evidence>
<dbReference type="SFLD" id="SFLDS00029">
    <property type="entry name" value="Radical_SAM"/>
    <property type="match status" value="1"/>
</dbReference>
<evidence type="ECO:0000313" key="9">
    <source>
        <dbReference type="Proteomes" id="UP000229916"/>
    </source>
</evidence>
<dbReference type="AlphaFoldDB" id="A0A2M7ALI4"/>
<feature type="binding site" evidence="6">
    <location>
        <position position="90"/>
    </location>
    <ligand>
        <name>[4Fe-4S] cluster</name>
        <dbReference type="ChEBI" id="CHEBI:49883"/>
        <note>4Fe-4S-S-AdoMet</note>
    </ligand>
</feature>
<proteinExistence type="predicted"/>
<accession>A0A2M7ALI4</accession>
<dbReference type="PROSITE" id="PS51918">
    <property type="entry name" value="RADICAL_SAM"/>
    <property type="match status" value="1"/>
</dbReference>
<dbReference type="InterPro" id="IPR007197">
    <property type="entry name" value="rSAM"/>
</dbReference>
<dbReference type="Proteomes" id="UP000229916">
    <property type="component" value="Unassembled WGS sequence"/>
</dbReference>
<feature type="binding site" evidence="6">
    <location>
        <position position="83"/>
    </location>
    <ligand>
        <name>[4Fe-4S] cluster</name>
        <dbReference type="ChEBI" id="CHEBI:49883"/>
        <note>4Fe-4S-S-AdoMet</note>
    </ligand>
</feature>
<keyword evidence="1" id="KW-0004">4Fe-4S</keyword>
<dbReference type="CDD" id="cd01335">
    <property type="entry name" value="Radical_SAM"/>
    <property type="match status" value="1"/>
</dbReference>
<dbReference type="InterPro" id="IPR058240">
    <property type="entry name" value="rSAM_sf"/>
</dbReference>
<dbReference type="PIRSF" id="PIRSF004869">
    <property type="entry name" value="PflX_prd"/>
    <property type="match status" value="1"/>
</dbReference>
<evidence type="ECO:0000256" key="2">
    <source>
        <dbReference type="ARBA" id="ARBA00022691"/>
    </source>
</evidence>
<organism evidence="8 9">
    <name type="scientific">candidate division WWE3 bacterium CG06_land_8_20_14_3_00_42_16</name>
    <dbReference type="NCBI Taxonomy" id="1975083"/>
    <lineage>
        <taxon>Bacteria</taxon>
        <taxon>Katanobacteria</taxon>
    </lineage>
</organism>